<accession>A0AAE3XHH7</accession>
<dbReference type="AlphaFoldDB" id="A0AAE3XHH7"/>
<organism evidence="1 2">
    <name type="scientific">Deinococcus soli</name>
    <name type="common">ex Cha et al. 2016</name>
    <dbReference type="NCBI Taxonomy" id="1309411"/>
    <lineage>
        <taxon>Bacteria</taxon>
        <taxon>Thermotogati</taxon>
        <taxon>Deinococcota</taxon>
        <taxon>Deinococci</taxon>
        <taxon>Deinococcales</taxon>
        <taxon>Deinococcaceae</taxon>
        <taxon>Deinococcus</taxon>
    </lineage>
</organism>
<sequence length="169" mass="18107">MSQSFQHILVALTDTQWFALEALNDTWEMRDDPPALITYGPAQRRSHAPIRRAAAWARTGDPRAQALLHGGENEALCLLLGHEVGYWDADGTQLFVPGIPGAIDVLLDSGTSPVVRPGSEGRPYYAISGAVAFRPASQALSAGVATHEWGIDLVILACDPATLDGLDLH</sequence>
<dbReference type="EMBL" id="JAVDQK010000020">
    <property type="protein sequence ID" value="MDR6220979.1"/>
    <property type="molecule type" value="Genomic_DNA"/>
</dbReference>
<dbReference type="Proteomes" id="UP001185331">
    <property type="component" value="Unassembled WGS sequence"/>
</dbReference>
<evidence type="ECO:0000313" key="1">
    <source>
        <dbReference type="EMBL" id="MDR6220979.1"/>
    </source>
</evidence>
<evidence type="ECO:0000313" key="2">
    <source>
        <dbReference type="Proteomes" id="UP001185331"/>
    </source>
</evidence>
<gene>
    <name evidence="1" type="ORF">J2Y00_004610</name>
</gene>
<protein>
    <submittedName>
        <fullName evidence="1">Uncharacterized protein</fullName>
    </submittedName>
</protein>
<comment type="caution">
    <text evidence="1">The sequence shown here is derived from an EMBL/GenBank/DDBJ whole genome shotgun (WGS) entry which is preliminary data.</text>
</comment>
<name>A0AAE3XHH7_9DEIO</name>
<dbReference type="RefSeq" id="WP_309858423.1">
    <property type="nucleotide sequence ID" value="NZ_JAVDQJ010000019.1"/>
</dbReference>
<proteinExistence type="predicted"/>
<reference evidence="1" key="1">
    <citation type="submission" date="2023-07" db="EMBL/GenBank/DDBJ databases">
        <title>Sorghum-associated microbial communities from plants grown in Nebraska, USA.</title>
        <authorList>
            <person name="Schachtman D."/>
        </authorList>
    </citation>
    <scope>NUCLEOTIDE SEQUENCE</scope>
    <source>
        <strain evidence="1">BE330</strain>
    </source>
</reference>